<feature type="region of interest" description="Disordered" evidence="1">
    <location>
        <begin position="56"/>
        <end position="142"/>
    </location>
</feature>
<dbReference type="Proteomes" id="UP000799767">
    <property type="component" value="Unassembled WGS sequence"/>
</dbReference>
<dbReference type="GeneID" id="54478058"/>
<dbReference type="EMBL" id="MU001635">
    <property type="protein sequence ID" value="KAF2482866.1"/>
    <property type="molecule type" value="Genomic_DNA"/>
</dbReference>
<keyword evidence="3" id="KW-1185">Reference proteome</keyword>
<sequence>MAAVNLSARQLELLQAYITEVKGDVDWQKVASKANFKTAKYARDTFAGIRKNLLAATNGGNEAGDDAEGKVKTPKKRKGQDVDGNEDSPIAEKKKKATPRGKKEAKGKAEAAANNDADDEEGGVAVKEEPNEAGELMDDMTD</sequence>
<organism evidence="2 3">
    <name type="scientific">Neohortaea acidophila</name>
    <dbReference type="NCBI Taxonomy" id="245834"/>
    <lineage>
        <taxon>Eukaryota</taxon>
        <taxon>Fungi</taxon>
        <taxon>Dikarya</taxon>
        <taxon>Ascomycota</taxon>
        <taxon>Pezizomycotina</taxon>
        <taxon>Dothideomycetes</taxon>
        <taxon>Dothideomycetidae</taxon>
        <taxon>Mycosphaerellales</taxon>
        <taxon>Teratosphaeriaceae</taxon>
        <taxon>Neohortaea</taxon>
    </lineage>
</organism>
<name>A0A6A6PSW9_9PEZI</name>
<dbReference type="OrthoDB" id="3650424at2759"/>
<dbReference type="RefSeq" id="XP_033589436.1">
    <property type="nucleotide sequence ID" value="XM_033737056.1"/>
</dbReference>
<reference evidence="2" key="1">
    <citation type="journal article" date="2020" name="Stud. Mycol.">
        <title>101 Dothideomycetes genomes: a test case for predicting lifestyles and emergence of pathogens.</title>
        <authorList>
            <person name="Haridas S."/>
            <person name="Albert R."/>
            <person name="Binder M."/>
            <person name="Bloem J."/>
            <person name="Labutti K."/>
            <person name="Salamov A."/>
            <person name="Andreopoulos B."/>
            <person name="Baker S."/>
            <person name="Barry K."/>
            <person name="Bills G."/>
            <person name="Bluhm B."/>
            <person name="Cannon C."/>
            <person name="Castanera R."/>
            <person name="Culley D."/>
            <person name="Daum C."/>
            <person name="Ezra D."/>
            <person name="Gonzalez J."/>
            <person name="Henrissat B."/>
            <person name="Kuo A."/>
            <person name="Liang C."/>
            <person name="Lipzen A."/>
            <person name="Lutzoni F."/>
            <person name="Magnuson J."/>
            <person name="Mondo S."/>
            <person name="Nolan M."/>
            <person name="Ohm R."/>
            <person name="Pangilinan J."/>
            <person name="Park H.-J."/>
            <person name="Ramirez L."/>
            <person name="Alfaro M."/>
            <person name="Sun H."/>
            <person name="Tritt A."/>
            <person name="Yoshinaga Y."/>
            <person name="Zwiers L.-H."/>
            <person name="Turgeon B."/>
            <person name="Goodwin S."/>
            <person name="Spatafora J."/>
            <person name="Crous P."/>
            <person name="Grigoriev I."/>
        </authorList>
    </citation>
    <scope>NUCLEOTIDE SEQUENCE</scope>
    <source>
        <strain evidence="2">CBS 113389</strain>
    </source>
</reference>
<protein>
    <submittedName>
        <fullName evidence="2">Uncharacterized protein</fullName>
    </submittedName>
</protein>
<evidence type="ECO:0000313" key="2">
    <source>
        <dbReference type="EMBL" id="KAF2482866.1"/>
    </source>
</evidence>
<evidence type="ECO:0000256" key="1">
    <source>
        <dbReference type="SAM" id="MobiDB-lite"/>
    </source>
</evidence>
<dbReference type="AlphaFoldDB" id="A0A6A6PSW9"/>
<feature type="compositionally biased region" description="Acidic residues" evidence="1">
    <location>
        <begin position="131"/>
        <end position="142"/>
    </location>
</feature>
<accession>A0A6A6PSW9</accession>
<gene>
    <name evidence="2" type="ORF">BDY17DRAFT_323643</name>
</gene>
<proteinExistence type="predicted"/>
<evidence type="ECO:0000313" key="3">
    <source>
        <dbReference type="Proteomes" id="UP000799767"/>
    </source>
</evidence>